<accession>A0ABP9LVI3</accession>
<dbReference type="GO" id="GO:0003677">
    <property type="term" value="F:DNA binding"/>
    <property type="evidence" value="ECO:0007669"/>
    <property type="project" value="UniProtKB-KW"/>
</dbReference>
<evidence type="ECO:0000256" key="1">
    <source>
        <dbReference type="ARBA" id="ARBA00023015"/>
    </source>
</evidence>
<name>A0ABP9LVI3_9MICO</name>
<dbReference type="SUPFAM" id="SSF53822">
    <property type="entry name" value="Periplasmic binding protein-like I"/>
    <property type="match status" value="1"/>
</dbReference>
<comment type="caution">
    <text evidence="5">The sequence shown here is derived from an EMBL/GenBank/DDBJ whole genome shotgun (WGS) entry which is preliminary data.</text>
</comment>
<keyword evidence="6" id="KW-1185">Reference proteome</keyword>
<organism evidence="5 6">
    <name type="scientific">Microbacterium yannicii</name>
    <dbReference type="NCBI Taxonomy" id="671622"/>
    <lineage>
        <taxon>Bacteria</taxon>
        <taxon>Bacillati</taxon>
        <taxon>Actinomycetota</taxon>
        <taxon>Actinomycetes</taxon>
        <taxon>Micrococcales</taxon>
        <taxon>Microbacteriaceae</taxon>
        <taxon>Microbacterium</taxon>
    </lineage>
</organism>
<dbReference type="RefSeq" id="WP_194412341.1">
    <property type="nucleotide sequence ID" value="NZ_BAABKZ010000001.1"/>
</dbReference>
<dbReference type="CDD" id="cd01392">
    <property type="entry name" value="HTH_LacI"/>
    <property type="match status" value="1"/>
</dbReference>
<dbReference type="CDD" id="cd06267">
    <property type="entry name" value="PBP1_LacI_sugar_binding-like"/>
    <property type="match status" value="1"/>
</dbReference>
<dbReference type="InterPro" id="IPR046335">
    <property type="entry name" value="LacI/GalR-like_sensor"/>
</dbReference>
<dbReference type="SUPFAM" id="SSF47413">
    <property type="entry name" value="lambda repressor-like DNA-binding domains"/>
    <property type="match status" value="1"/>
</dbReference>
<dbReference type="Pfam" id="PF13377">
    <property type="entry name" value="Peripla_BP_3"/>
    <property type="match status" value="1"/>
</dbReference>
<dbReference type="InterPro" id="IPR028082">
    <property type="entry name" value="Peripla_BP_I"/>
</dbReference>
<gene>
    <name evidence="5" type="ORF">GCM10025760_04550</name>
</gene>
<dbReference type="Proteomes" id="UP001501407">
    <property type="component" value="Unassembled WGS sequence"/>
</dbReference>
<dbReference type="PANTHER" id="PTHR30146">
    <property type="entry name" value="LACI-RELATED TRANSCRIPTIONAL REPRESSOR"/>
    <property type="match status" value="1"/>
</dbReference>
<dbReference type="PROSITE" id="PS50932">
    <property type="entry name" value="HTH_LACI_2"/>
    <property type="match status" value="1"/>
</dbReference>
<evidence type="ECO:0000256" key="3">
    <source>
        <dbReference type="ARBA" id="ARBA00023163"/>
    </source>
</evidence>
<feature type="domain" description="HTH lacI-type" evidence="4">
    <location>
        <begin position="10"/>
        <end position="64"/>
    </location>
</feature>
<dbReference type="InterPro" id="IPR000843">
    <property type="entry name" value="HTH_LacI"/>
</dbReference>
<dbReference type="Gene3D" id="1.10.260.40">
    <property type="entry name" value="lambda repressor-like DNA-binding domains"/>
    <property type="match status" value="1"/>
</dbReference>
<keyword evidence="2 5" id="KW-0238">DNA-binding</keyword>
<keyword evidence="1" id="KW-0805">Transcription regulation</keyword>
<dbReference type="Pfam" id="PF00356">
    <property type="entry name" value="LacI"/>
    <property type="match status" value="1"/>
</dbReference>
<evidence type="ECO:0000313" key="6">
    <source>
        <dbReference type="Proteomes" id="UP001501407"/>
    </source>
</evidence>
<dbReference type="SMART" id="SM00354">
    <property type="entry name" value="HTH_LACI"/>
    <property type="match status" value="1"/>
</dbReference>
<evidence type="ECO:0000259" key="4">
    <source>
        <dbReference type="PROSITE" id="PS50932"/>
    </source>
</evidence>
<evidence type="ECO:0000313" key="5">
    <source>
        <dbReference type="EMBL" id="GAA5085564.1"/>
    </source>
</evidence>
<evidence type="ECO:0000256" key="2">
    <source>
        <dbReference type="ARBA" id="ARBA00023125"/>
    </source>
</evidence>
<proteinExistence type="predicted"/>
<dbReference type="EMBL" id="BAABKZ010000001">
    <property type="protein sequence ID" value="GAA5085564.1"/>
    <property type="molecule type" value="Genomic_DNA"/>
</dbReference>
<dbReference type="InterPro" id="IPR010982">
    <property type="entry name" value="Lambda_DNA-bd_dom_sf"/>
</dbReference>
<protein>
    <submittedName>
        <fullName evidence="5">LacI family DNA-binding transcriptional regulator</fullName>
    </submittedName>
</protein>
<dbReference type="PANTHER" id="PTHR30146:SF138">
    <property type="entry name" value="TRANSCRIPTIONAL REGULATORY PROTEIN"/>
    <property type="match status" value="1"/>
</dbReference>
<dbReference type="Gene3D" id="3.40.50.2300">
    <property type="match status" value="2"/>
</dbReference>
<sequence length="330" mass="34915">MTSRTKAGRSTIHDIAADLGVSVSTVSRALTPGGTVSPETRRRVEEAAGRLDYRANRAARSLSTGRMHSIGLIVPDLRDPFFAEVAKGAQMRARSVDHTVYIADTDRSAELEFEAIDMMRRDVDGFLVCAPLGDDEALREHLRGTAAVMIHRELAGLPSVTSDLASGIAQAVQHLHALGHRRIAHVAGPDSSWGARRRRAAFDREVSDGDRVLLGPIADPFEGGVATADALLASGATAVIAYNDLVALGLVTRLRARGVSVPDGMSVVGFDGLDVATLATSLTSVAVPRQVAARSAVDLLLRALDEGGEPASVVLPTQLIVRDSTAPLRR</sequence>
<reference evidence="6" key="1">
    <citation type="journal article" date="2019" name="Int. J. Syst. Evol. Microbiol.">
        <title>The Global Catalogue of Microorganisms (GCM) 10K type strain sequencing project: providing services to taxonomists for standard genome sequencing and annotation.</title>
        <authorList>
            <consortium name="The Broad Institute Genomics Platform"/>
            <consortium name="The Broad Institute Genome Sequencing Center for Infectious Disease"/>
            <person name="Wu L."/>
            <person name="Ma J."/>
        </authorList>
    </citation>
    <scope>NUCLEOTIDE SEQUENCE [LARGE SCALE GENOMIC DNA]</scope>
    <source>
        <strain evidence="6">JCM 18959</strain>
    </source>
</reference>
<keyword evidence="3" id="KW-0804">Transcription</keyword>